<evidence type="ECO:0000256" key="5">
    <source>
        <dbReference type="ARBA" id="ARBA00022741"/>
    </source>
</evidence>
<keyword evidence="3" id="KW-0479">Metal-binding</keyword>
<keyword evidence="9" id="KW-0342">GTP-binding</keyword>
<evidence type="ECO:0000313" key="13">
    <source>
        <dbReference type="EMBL" id="GAG24094.1"/>
    </source>
</evidence>
<keyword evidence="6" id="KW-0378">Hydrolase</keyword>
<dbReference type="PROSITE" id="PS50936">
    <property type="entry name" value="ENGC_GTPASE"/>
    <property type="match status" value="1"/>
</dbReference>
<dbReference type="EMBL" id="BARS01039887">
    <property type="protein sequence ID" value="GAG24094.1"/>
    <property type="molecule type" value="Genomic_DNA"/>
</dbReference>
<keyword evidence="5" id="KW-0547">Nucleotide-binding</keyword>
<keyword evidence="10" id="KW-0175">Coiled coil</keyword>
<dbReference type="GO" id="GO:0046872">
    <property type="term" value="F:metal ion binding"/>
    <property type="evidence" value="ECO:0007669"/>
    <property type="project" value="UniProtKB-KW"/>
</dbReference>
<reference evidence="13" key="1">
    <citation type="journal article" date="2014" name="Front. Microbiol.">
        <title>High frequency of phylogenetically diverse reductive dehalogenase-homologous genes in deep subseafloor sedimentary metagenomes.</title>
        <authorList>
            <person name="Kawai M."/>
            <person name="Futagami T."/>
            <person name="Toyoda A."/>
            <person name="Takaki Y."/>
            <person name="Nishi S."/>
            <person name="Hori S."/>
            <person name="Arai W."/>
            <person name="Tsubouchi T."/>
            <person name="Morono Y."/>
            <person name="Uchiyama I."/>
            <person name="Ito T."/>
            <person name="Fujiyama A."/>
            <person name="Inagaki F."/>
            <person name="Takami H."/>
        </authorList>
    </citation>
    <scope>NUCLEOTIDE SEQUENCE</scope>
    <source>
        <strain evidence="13">Expedition CK06-06</strain>
    </source>
</reference>
<dbReference type="CDD" id="cd01854">
    <property type="entry name" value="YjeQ_EngC"/>
    <property type="match status" value="1"/>
</dbReference>
<evidence type="ECO:0000256" key="8">
    <source>
        <dbReference type="ARBA" id="ARBA00022884"/>
    </source>
</evidence>
<dbReference type="Pfam" id="PF03193">
    <property type="entry name" value="RsgA_GTPase"/>
    <property type="match status" value="1"/>
</dbReference>
<evidence type="ECO:0000259" key="11">
    <source>
        <dbReference type="PROSITE" id="PS50936"/>
    </source>
</evidence>
<sequence>DRDFNLRRIERYLSLIWDSRANPVIILNKADLCTDTETFIREVESISPGIPILCMSALKKSGIEQIYNFLKGGKTVVFLGSSGTGKSTIINCLLEAPKQATNTLRDNGKGRHTTSYRELFMVPDRRGMVIDNPGMREIQLWTNENIIEKTFIDIEDLSQRCRFNNCSHTKEPGCAVKEALEGGSLKPKRLESYFKQKGELKRLLEKTELTKKKLINARKRKSKELSKLIRRYKLQDKMQYNKG</sequence>
<dbReference type="GO" id="GO:0003924">
    <property type="term" value="F:GTPase activity"/>
    <property type="evidence" value="ECO:0007669"/>
    <property type="project" value="InterPro"/>
</dbReference>
<dbReference type="Gene3D" id="1.10.40.50">
    <property type="entry name" value="Probable gtpase engc, domain 3"/>
    <property type="match status" value="1"/>
</dbReference>
<evidence type="ECO:0000256" key="6">
    <source>
        <dbReference type="ARBA" id="ARBA00022801"/>
    </source>
</evidence>
<evidence type="ECO:0000256" key="1">
    <source>
        <dbReference type="ARBA" id="ARBA00022490"/>
    </source>
</evidence>
<evidence type="ECO:0000259" key="12">
    <source>
        <dbReference type="PROSITE" id="PS51721"/>
    </source>
</evidence>
<dbReference type="Gene3D" id="3.40.50.300">
    <property type="entry name" value="P-loop containing nucleotide triphosphate hydrolases"/>
    <property type="match status" value="1"/>
</dbReference>
<feature type="domain" description="CP-type G" evidence="12">
    <location>
        <begin position="1"/>
        <end position="138"/>
    </location>
</feature>
<dbReference type="InterPro" id="IPR010914">
    <property type="entry name" value="RsgA_GTPase_dom"/>
</dbReference>
<accession>X0VZZ9</accession>
<dbReference type="InterPro" id="IPR027417">
    <property type="entry name" value="P-loop_NTPase"/>
</dbReference>
<comment type="caution">
    <text evidence="13">The sequence shown here is derived from an EMBL/GenBank/DDBJ whole genome shotgun (WGS) entry which is preliminary data.</text>
</comment>
<evidence type="ECO:0000256" key="10">
    <source>
        <dbReference type="SAM" id="Coils"/>
    </source>
</evidence>
<evidence type="ECO:0000256" key="9">
    <source>
        <dbReference type="ARBA" id="ARBA00023134"/>
    </source>
</evidence>
<dbReference type="GO" id="GO:0005525">
    <property type="term" value="F:GTP binding"/>
    <property type="evidence" value="ECO:0007669"/>
    <property type="project" value="UniProtKB-KW"/>
</dbReference>
<keyword evidence="4" id="KW-0699">rRNA-binding</keyword>
<dbReference type="PROSITE" id="PS51721">
    <property type="entry name" value="G_CP"/>
    <property type="match status" value="1"/>
</dbReference>
<evidence type="ECO:0000256" key="2">
    <source>
        <dbReference type="ARBA" id="ARBA00022517"/>
    </source>
</evidence>
<dbReference type="AlphaFoldDB" id="X0VZZ9"/>
<evidence type="ECO:0000256" key="3">
    <source>
        <dbReference type="ARBA" id="ARBA00022723"/>
    </source>
</evidence>
<keyword evidence="2" id="KW-0690">Ribosome biogenesis</keyword>
<feature type="domain" description="EngC GTPase" evidence="11">
    <location>
        <begin position="1"/>
        <end position="136"/>
    </location>
</feature>
<organism evidence="13">
    <name type="scientific">marine sediment metagenome</name>
    <dbReference type="NCBI Taxonomy" id="412755"/>
    <lineage>
        <taxon>unclassified sequences</taxon>
        <taxon>metagenomes</taxon>
        <taxon>ecological metagenomes</taxon>
    </lineage>
</organism>
<evidence type="ECO:0008006" key="14">
    <source>
        <dbReference type="Google" id="ProtNLM"/>
    </source>
</evidence>
<dbReference type="GO" id="GO:0019843">
    <property type="term" value="F:rRNA binding"/>
    <property type="evidence" value="ECO:0007669"/>
    <property type="project" value="UniProtKB-KW"/>
</dbReference>
<feature type="non-terminal residue" evidence="13">
    <location>
        <position position="1"/>
    </location>
</feature>
<name>X0VZZ9_9ZZZZ</name>
<evidence type="ECO:0000256" key="7">
    <source>
        <dbReference type="ARBA" id="ARBA00022833"/>
    </source>
</evidence>
<dbReference type="PANTHER" id="PTHR32120:SF10">
    <property type="entry name" value="SMALL RIBOSOMAL SUBUNIT BIOGENESIS GTPASE RSGA"/>
    <property type="match status" value="1"/>
</dbReference>
<dbReference type="GO" id="GO:0042254">
    <property type="term" value="P:ribosome biogenesis"/>
    <property type="evidence" value="ECO:0007669"/>
    <property type="project" value="UniProtKB-KW"/>
</dbReference>
<gene>
    <name evidence="13" type="ORF">S01H1_60878</name>
</gene>
<dbReference type="SUPFAM" id="SSF52540">
    <property type="entry name" value="P-loop containing nucleoside triphosphate hydrolases"/>
    <property type="match status" value="1"/>
</dbReference>
<keyword evidence="7" id="KW-0862">Zinc</keyword>
<dbReference type="PANTHER" id="PTHR32120">
    <property type="entry name" value="SMALL RIBOSOMAL SUBUNIT BIOGENESIS GTPASE RSGA"/>
    <property type="match status" value="1"/>
</dbReference>
<dbReference type="NCBIfam" id="TIGR00157">
    <property type="entry name" value="ribosome small subunit-dependent GTPase A"/>
    <property type="match status" value="1"/>
</dbReference>
<proteinExistence type="predicted"/>
<evidence type="ECO:0000256" key="4">
    <source>
        <dbReference type="ARBA" id="ARBA00022730"/>
    </source>
</evidence>
<feature type="coiled-coil region" evidence="10">
    <location>
        <begin position="197"/>
        <end position="231"/>
    </location>
</feature>
<keyword evidence="1" id="KW-0963">Cytoplasm</keyword>
<protein>
    <recommendedName>
        <fullName evidence="14">EngC GTPase domain-containing protein</fullName>
    </recommendedName>
</protein>
<keyword evidence="8" id="KW-0694">RNA-binding</keyword>
<dbReference type="InterPro" id="IPR004881">
    <property type="entry name" value="Ribosome_biogen_GTPase_RsgA"/>
</dbReference>
<dbReference type="InterPro" id="IPR030378">
    <property type="entry name" value="G_CP_dom"/>
</dbReference>